<dbReference type="CDD" id="cd01392">
    <property type="entry name" value="HTH_LacI"/>
    <property type="match status" value="1"/>
</dbReference>
<dbReference type="InterPro" id="IPR010982">
    <property type="entry name" value="Lambda_DNA-bd_dom_sf"/>
</dbReference>
<name>A0A4U1CNJ6_9SPHI</name>
<accession>A0A4U1CNJ6</accession>
<evidence type="ECO:0000259" key="4">
    <source>
        <dbReference type="PROSITE" id="PS50932"/>
    </source>
</evidence>
<keyword evidence="1" id="KW-0805">Transcription regulation</keyword>
<dbReference type="Pfam" id="PF00356">
    <property type="entry name" value="LacI"/>
    <property type="match status" value="1"/>
</dbReference>
<dbReference type="RefSeq" id="WP_136835247.1">
    <property type="nucleotide sequence ID" value="NZ_SWBQ01000002.1"/>
</dbReference>
<dbReference type="PROSITE" id="PS50932">
    <property type="entry name" value="HTH_LACI_2"/>
    <property type="match status" value="1"/>
</dbReference>
<dbReference type="SMART" id="SM00354">
    <property type="entry name" value="HTH_LACI"/>
    <property type="match status" value="1"/>
</dbReference>
<comment type="caution">
    <text evidence="5">The sequence shown here is derived from an EMBL/GenBank/DDBJ whole genome shotgun (WGS) entry which is preliminary data.</text>
</comment>
<dbReference type="AlphaFoldDB" id="A0A4U1CNJ6"/>
<keyword evidence="2" id="KW-0238">DNA-binding</keyword>
<evidence type="ECO:0000256" key="2">
    <source>
        <dbReference type="ARBA" id="ARBA00023125"/>
    </source>
</evidence>
<dbReference type="InterPro" id="IPR028082">
    <property type="entry name" value="Peripla_BP_I"/>
</dbReference>
<reference evidence="5 6" key="1">
    <citation type="submission" date="2019-04" db="EMBL/GenBank/DDBJ databases">
        <title>Pedobacter sp. RP-3-15 sp. nov., isolated from Arctic soil.</title>
        <authorList>
            <person name="Dahal R.H."/>
            <person name="Kim D.-U."/>
        </authorList>
    </citation>
    <scope>NUCLEOTIDE SEQUENCE [LARGE SCALE GENOMIC DNA]</scope>
    <source>
        <strain evidence="5 6">RP-3-15</strain>
    </source>
</reference>
<evidence type="ECO:0000313" key="6">
    <source>
        <dbReference type="Proteomes" id="UP000307244"/>
    </source>
</evidence>
<evidence type="ECO:0000313" key="5">
    <source>
        <dbReference type="EMBL" id="TKC06974.1"/>
    </source>
</evidence>
<keyword evidence="6" id="KW-1185">Reference proteome</keyword>
<dbReference type="Pfam" id="PF13377">
    <property type="entry name" value="Peripla_BP_3"/>
    <property type="match status" value="1"/>
</dbReference>
<feature type="domain" description="HTH lacI-type" evidence="4">
    <location>
        <begin position="7"/>
        <end position="61"/>
    </location>
</feature>
<keyword evidence="3" id="KW-0804">Transcription</keyword>
<evidence type="ECO:0000256" key="1">
    <source>
        <dbReference type="ARBA" id="ARBA00023015"/>
    </source>
</evidence>
<dbReference type="PANTHER" id="PTHR30146:SF109">
    <property type="entry name" value="HTH-TYPE TRANSCRIPTIONAL REGULATOR GALS"/>
    <property type="match status" value="1"/>
</dbReference>
<sequence>MYSEKEVTIYDIAKRLDLSATTVSRGLKDNPAISKKTKKRITDVAVEMGYRFNTFASNLRSKRTNTIGVIIPRMNSSFMSDVLAGMEKVANEANYNLIISQSLESADKEAVNIKTMFNNRVDGLMVSVAYNTNGVSQFEMLLQKGVPVLFFDRTLDHPMCPGIIIDNQKSGYLATRHLLDQGCKNIIHITGNQERNVYSERQKGYESALAEAGIELNKDQTFVTMLDEQAGIDCAEQILKMSPLPDGVFVDNDNCAANCMMKLMDSGIKIPEDIAFIGFNNDPISKIIRPALSTISYPGVEMGQIAARKLISHLNGQQNINSTNSIVLRSELIVRDSSLCNRL</sequence>
<dbReference type="GO" id="GO:0000976">
    <property type="term" value="F:transcription cis-regulatory region binding"/>
    <property type="evidence" value="ECO:0007669"/>
    <property type="project" value="TreeGrafter"/>
</dbReference>
<dbReference type="SUPFAM" id="SSF53822">
    <property type="entry name" value="Periplasmic binding protein-like I"/>
    <property type="match status" value="1"/>
</dbReference>
<dbReference type="SUPFAM" id="SSF47413">
    <property type="entry name" value="lambda repressor-like DNA-binding domains"/>
    <property type="match status" value="1"/>
</dbReference>
<dbReference type="OrthoDB" id="9803256at2"/>
<dbReference type="EMBL" id="SWBQ01000002">
    <property type="protein sequence ID" value="TKC06974.1"/>
    <property type="molecule type" value="Genomic_DNA"/>
</dbReference>
<proteinExistence type="predicted"/>
<dbReference type="Gene3D" id="3.40.50.2300">
    <property type="match status" value="2"/>
</dbReference>
<organism evidence="5 6">
    <name type="scientific">Pedobacter frigoris</name>
    <dbReference type="NCBI Taxonomy" id="2571272"/>
    <lineage>
        <taxon>Bacteria</taxon>
        <taxon>Pseudomonadati</taxon>
        <taxon>Bacteroidota</taxon>
        <taxon>Sphingobacteriia</taxon>
        <taxon>Sphingobacteriales</taxon>
        <taxon>Sphingobacteriaceae</taxon>
        <taxon>Pedobacter</taxon>
    </lineage>
</organism>
<dbReference type="Proteomes" id="UP000307244">
    <property type="component" value="Unassembled WGS sequence"/>
</dbReference>
<dbReference type="CDD" id="cd06267">
    <property type="entry name" value="PBP1_LacI_sugar_binding-like"/>
    <property type="match status" value="1"/>
</dbReference>
<protein>
    <submittedName>
        <fullName evidence="5">LacI family transcriptional regulator</fullName>
    </submittedName>
</protein>
<dbReference type="PANTHER" id="PTHR30146">
    <property type="entry name" value="LACI-RELATED TRANSCRIPTIONAL REPRESSOR"/>
    <property type="match status" value="1"/>
</dbReference>
<dbReference type="Gene3D" id="1.10.260.40">
    <property type="entry name" value="lambda repressor-like DNA-binding domains"/>
    <property type="match status" value="1"/>
</dbReference>
<dbReference type="GO" id="GO:0003700">
    <property type="term" value="F:DNA-binding transcription factor activity"/>
    <property type="evidence" value="ECO:0007669"/>
    <property type="project" value="TreeGrafter"/>
</dbReference>
<dbReference type="InterPro" id="IPR000843">
    <property type="entry name" value="HTH_LacI"/>
</dbReference>
<gene>
    <name evidence="5" type="ORF">FA047_06795</name>
</gene>
<dbReference type="InterPro" id="IPR046335">
    <property type="entry name" value="LacI/GalR-like_sensor"/>
</dbReference>
<evidence type="ECO:0000256" key="3">
    <source>
        <dbReference type="ARBA" id="ARBA00023163"/>
    </source>
</evidence>